<dbReference type="GO" id="GO:0016251">
    <property type="term" value="F:RNA polymerase II general transcription initiation factor activity"/>
    <property type="evidence" value="ECO:0007669"/>
    <property type="project" value="TreeGrafter"/>
</dbReference>
<dbReference type="PANTHER" id="PTHR46138:SF1">
    <property type="entry name" value="PROTEIN DR1"/>
    <property type="match status" value="1"/>
</dbReference>
<dbReference type="GO" id="GO:0017054">
    <property type="term" value="C:negative cofactor 2 complex"/>
    <property type="evidence" value="ECO:0007669"/>
    <property type="project" value="InterPro"/>
</dbReference>
<feature type="non-terminal residue" evidence="8">
    <location>
        <position position="1"/>
    </location>
</feature>
<dbReference type="InterPro" id="IPR003958">
    <property type="entry name" value="CBFA_NFYB_domain"/>
</dbReference>
<comment type="similarity">
    <text evidence="2">Belongs to the NC2 beta/DR1 family.</text>
</comment>
<dbReference type="FunFam" id="1.10.20.10:FF:000019">
    <property type="entry name" value="Negative cofactor 2 beta"/>
    <property type="match status" value="1"/>
</dbReference>
<dbReference type="AlphaFoldDB" id="T2MEL9"/>
<evidence type="ECO:0000256" key="6">
    <source>
        <dbReference type="ARBA" id="ARBA00032651"/>
    </source>
</evidence>
<dbReference type="GO" id="GO:0046982">
    <property type="term" value="F:protein heterodimerization activity"/>
    <property type="evidence" value="ECO:0007669"/>
    <property type="project" value="InterPro"/>
</dbReference>
<feature type="domain" description="Transcription factor CBF/NF-Y/archaeal histone" evidence="7">
    <location>
        <begin position="47"/>
        <end position="110"/>
    </location>
</feature>
<evidence type="ECO:0000256" key="5">
    <source>
        <dbReference type="ARBA" id="ARBA00030451"/>
    </source>
</evidence>
<dbReference type="GO" id="GO:0000122">
    <property type="term" value="P:negative regulation of transcription by RNA polymerase II"/>
    <property type="evidence" value="ECO:0007669"/>
    <property type="project" value="InterPro"/>
</dbReference>
<dbReference type="EMBL" id="HAAD01004175">
    <property type="protein sequence ID" value="CDG70407.1"/>
    <property type="molecule type" value="mRNA"/>
</dbReference>
<dbReference type="SUPFAM" id="SSF47113">
    <property type="entry name" value="Histone-fold"/>
    <property type="match status" value="1"/>
</dbReference>
<comment type="subcellular location">
    <subcellularLocation>
        <location evidence="1">Nucleus</location>
    </subcellularLocation>
</comment>
<dbReference type="GO" id="GO:0017025">
    <property type="term" value="F:TBP-class protein binding"/>
    <property type="evidence" value="ECO:0007669"/>
    <property type="project" value="TreeGrafter"/>
</dbReference>
<evidence type="ECO:0000256" key="1">
    <source>
        <dbReference type="ARBA" id="ARBA00004123"/>
    </source>
</evidence>
<dbReference type="OrthoDB" id="601405at2759"/>
<evidence type="ECO:0000256" key="4">
    <source>
        <dbReference type="ARBA" id="ARBA00023242"/>
    </source>
</evidence>
<keyword evidence="4" id="KW-0539">Nucleus</keyword>
<evidence type="ECO:0000256" key="3">
    <source>
        <dbReference type="ARBA" id="ARBA00018742"/>
    </source>
</evidence>
<name>T2MEL9_HYDVU</name>
<evidence type="ECO:0000313" key="8">
    <source>
        <dbReference type="EMBL" id="CDG70407.1"/>
    </source>
</evidence>
<organism evidence="8">
    <name type="scientific">Hydra vulgaris</name>
    <name type="common">Hydra</name>
    <name type="synonym">Hydra attenuata</name>
    <dbReference type="NCBI Taxonomy" id="6087"/>
    <lineage>
        <taxon>Eukaryota</taxon>
        <taxon>Metazoa</taxon>
        <taxon>Cnidaria</taxon>
        <taxon>Hydrozoa</taxon>
        <taxon>Hydroidolina</taxon>
        <taxon>Anthoathecata</taxon>
        <taxon>Aplanulata</taxon>
        <taxon>Hydridae</taxon>
        <taxon>Hydra</taxon>
    </lineage>
</organism>
<evidence type="ECO:0000256" key="2">
    <source>
        <dbReference type="ARBA" id="ARBA00009245"/>
    </source>
</evidence>
<dbReference type="InterPro" id="IPR009072">
    <property type="entry name" value="Histone-fold"/>
</dbReference>
<accession>T2MEL9</accession>
<sequence length="254" mass="28184">KKMLFLDSSTRNTVQVPCKVQLKTIMADSSASSAAGPSSQQPEDDLSLPRAAVNKMIKEMVPFIRVSNDARELVLNCCTEFIHLIASEANEICNKQTKKTISPEHVIAALESLGFQSYIQDVEGVYQQFKTQAQTRKKNNKLKNLGVSEEELLRQQQALIAQARAEQAQEEWVHLQQQCFLPTSSGAGTVQMQNMHTLQVHSENGINSIGQHSSMDYTHCLDKSMNNSFVSNDSNENVHALQNGLNHSDPLGNT</sequence>
<gene>
    <name evidence="8" type="primary">DR1</name>
</gene>
<dbReference type="Gene3D" id="1.10.20.10">
    <property type="entry name" value="Histone, subunit A"/>
    <property type="match status" value="1"/>
</dbReference>
<dbReference type="PANTHER" id="PTHR46138">
    <property type="entry name" value="PROTEIN DR1"/>
    <property type="match status" value="1"/>
</dbReference>
<dbReference type="GO" id="GO:0051123">
    <property type="term" value="P:RNA polymerase II preinitiation complex assembly"/>
    <property type="evidence" value="ECO:0007669"/>
    <property type="project" value="TreeGrafter"/>
</dbReference>
<dbReference type="Pfam" id="PF00808">
    <property type="entry name" value="CBFD_NFYB_HMF"/>
    <property type="match status" value="1"/>
</dbReference>
<dbReference type="InterPro" id="IPR042225">
    <property type="entry name" value="Ncb2"/>
</dbReference>
<reference evidence="8" key="1">
    <citation type="journal article" date="2013" name="Genome Biol. Evol.">
        <title>Punctuated emergences of genetic and phenotypic innovations in eumetazoan, bilaterian, euteleostome, and hominidae ancestors.</title>
        <authorList>
            <person name="Wenger Y."/>
            <person name="Galliot B."/>
        </authorList>
    </citation>
    <scope>NUCLEOTIDE SEQUENCE</scope>
    <source>
        <tissue evidence="8">Whole animals</tissue>
    </source>
</reference>
<evidence type="ECO:0000259" key="7">
    <source>
        <dbReference type="Pfam" id="PF00808"/>
    </source>
</evidence>
<proteinExistence type="evidence at transcript level"/>
<protein>
    <recommendedName>
        <fullName evidence="3">Protein Dr1</fullName>
    </recommendedName>
    <alternativeName>
        <fullName evidence="6">Down-regulator of transcription 1</fullName>
    </alternativeName>
    <alternativeName>
        <fullName evidence="5">Negative cofactor 2-beta</fullName>
    </alternativeName>
</protein>
<dbReference type="CDD" id="cd22905">
    <property type="entry name" value="HFD_Dr1"/>
    <property type="match status" value="1"/>
</dbReference>